<dbReference type="SUPFAM" id="SSF56112">
    <property type="entry name" value="Protein kinase-like (PK-like)"/>
    <property type="match status" value="1"/>
</dbReference>
<dbReference type="InterPro" id="IPR011009">
    <property type="entry name" value="Kinase-like_dom_sf"/>
</dbReference>
<evidence type="ECO:0000313" key="3">
    <source>
        <dbReference type="Proteomes" id="UP000243579"/>
    </source>
</evidence>
<proteinExistence type="predicted"/>
<dbReference type="OrthoDB" id="2914378at2759"/>
<accession>A0A1V9YZT0</accession>
<evidence type="ECO:0000313" key="2">
    <source>
        <dbReference type="EMBL" id="OQR91276.1"/>
    </source>
</evidence>
<evidence type="ECO:0000259" key="1">
    <source>
        <dbReference type="PROSITE" id="PS50011"/>
    </source>
</evidence>
<organism evidence="2 3">
    <name type="scientific">Achlya hypogyna</name>
    <name type="common">Oomycete</name>
    <name type="synonym">Protoachlya hypogyna</name>
    <dbReference type="NCBI Taxonomy" id="1202772"/>
    <lineage>
        <taxon>Eukaryota</taxon>
        <taxon>Sar</taxon>
        <taxon>Stramenopiles</taxon>
        <taxon>Oomycota</taxon>
        <taxon>Saprolegniomycetes</taxon>
        <taxon>Saprolegniales</taxon>
        <taxon>Achlyaceae</taxon>
        <taxon>Achlya</taxon>
    </lineage>
</organism>
<gene>
    <name evidence="2" type="ORF">ACHHYP_04824</name>
</gene>
<dbReference type="GO" id="GO:0005524">
    <property type="term" value="F:ATP binding"/>
    <property type="evidence" value="ECO:0007669"/>
    <property type="project" value="InterPro"/>
</dbReference>
<keyword evidence="2" id="KW-0808">Transferase</keyword>
<dbReference type="InterPro" id="IPR051681">
    <property type="entry name" value="Ser/Thr_Kinases-Pseudokinases"/>
</dbReference>
<dbReference type="PROSITE" id="PS50011">
    <property type="entry name" value="PROTEIN_KINASE_DOM"/>
    <property type="match status" value="1"/>
</dbReference>
<dbReference type="Proteomes" id="UP000243579">
    <property type="component" value="Unassembled WGS sequence"/>
</dbReference>
<comment type="caution">
    <text evidence="2">The sequence shown here is derived from an EMBL/GenBank/DDBJ whole genome shotgun (WGS) entry which is preliminary data.</text>
</comment>
<dbReference type="GO" id="GO:0004674">
    <property type="term" value="F:protein serine/threonine kinase activity"/>
    <property type="evidence" value="ECO:0007669"/>
    <property type="project" value="TreeGrafter"/>
</dbReference>
<reference evidence="2 3" key="1">
    <citation type="journal article" date="2014" name="Genome Biol. Evol.">
        <title>The secreted proteins of Achlya hypogyna and Thraustotheca clavata identify the ancestral oomycete secretome and reveal gene acquisitions by horizontal gene transfer.</title>
        <authorList>
            <person name="Misner I."/>
            <person name="Blouin N."/>
            <person name="Leonard G."/>
            <person name="Richards T.A."/>
            <person name="Lane C.E."/>
        </authorList>
    </citation>
    <scope>NUCLEOTIDE SEQUENCE [LARGE SCALE GENOMIC DNA]</scope>
    <source>
        <strain evidence="2 3">ATCC 48635</strain>
    </source>
</reference>
<dbReference type="AlphaFoldDB" id="A0A1V9YZT0"/>
<protein>
    <submittedName>
        <fullName evidence="2">Serine/threonine-protein kinase HT1-like</fullName>
    </submittedName>
</protein>
<dbReference type="InterPro" id="IPR001245">
    <property type="entry name" value="Ser-Thr/Tyr_kinase_cat_dom"/>
</dbReference>
<dbReference type="InterPro" id="IPR000719">
    <property type="entry name" value="Prot_kinase_dom"/>
</dbReference>
<dbReference type="PANTHER" id="PTHR44329">
    <property type="entry name" value="SERINE/THREONINE-PROTEIN KINASE TNNI3K-RELATED"/>
    <property type="match status" value="1"/>
</dbReference>
<dbReference type="Pfam" id="PF07714">
    <property type="entry name" value="PK_Tyr_Ser-Thr"/>
    <property type="match status" value="1"/>
</dbReference>
<dbReference type="EMBL" id="JNBR01000544">
    <property type="protein sequence ID" value="OQR91276.1"/>
    <property type="molecule type" value="Genomic_DNA"/>
</dbReference>
<dbReference type="STRING" id="1202772.A0A1V9YZT0"/>
<sequence>MNVNDLIQEEIVPALGTVAVNNQMPHYEMRRPATNVVVHEPWQQIFLGEFYGALVQIHVISTEINRRILQSFASAVIMYRSLNFPYILMFQGAGWSTGDEAPAMYVIVPLIAHYVLGCSVMATEVTNAGCLHSLVEGNPYANPPRAPAPMPYERVIDILHDVASAMCFLHAQNPPVLHRNLRASSIHLTHDQTRTGGYSAKVGGFEWSRQLVDRYMTVMQGRVHLAPEMSNDDGAYSTAVDVYSFAMLGIEMISQGVVYPEFAAPNQAHRLAMAVMGGHRPAIPASCPAGLRNLIVRCWDSVPENRPSFPEILDLLDHRDTLLA</sequence>
<name>A0A1V9YZT0_ACHHY</name>
<dbReference type="Gene3D" id="1.10.510.10">
    <property type="entry name" value="Transferase(Phosphotransferase) domain 1"/>
    <property type="match status" value="1"/>
</dbReference>
<keyword evidence="3" id="KW-1185">Reference proteome</keyword>
<keyword evidence="2" id="KW-0418">Kinase</keyword>
<feature type="domain" description="Protein kinase" evidence="1">
    <location>
        <begin position="9"/>
        <end position="323"/>
    </location>
</feature>